<organism evidence="1 2">
    <name type="scientific">Marmota monax</name>
    <name type="common">Woodchuck</name>
    <dbReference type="NCBI Taxonomy" id="9995"/>
    <lineage>
        <taxon>Eukaryota</taxon>
        <taxon>Metazoa</taxon>
        <taxon>Chordata</taxon>
        <taxon>Craniata</taxon>
        <taxon>Vertebrata</taxon>
        <taxon>Euteleostomi</taxon>
        <taxon>Mammalia</taxon>
        <taxon>Eutheria</taxon>
        <taxon>Euarchontoglires</taxon>
        <taxon>Glires</taxon>
        <taxon>Rodentia</taxon>
        <taxon>Sciuromorpha</taxon>
        <taxon>Sciuridae</taxon>
        <taxon>Xerinae</taxon>
        <taxon>Marmotini</taxon>
        <taxon>Marmota</taxon>
    </lineage>
</organism>
<dbReference type="EMBL" id="CABDUW010003721">
    <property type="protein sequence ID" value="VTJ89682.1"/>
    <property type="molecule type" value="Genomic_DNA"/>
</dbReference>
<feature type="non-terminal residue" evidence="1">
    <location>
        <position position="1"/>
    </location>
</feature>
<dbReference type="Proteomes" id="UP000335636">
    <property type="component" value="Unassembled WGS sequence"/>
</dbReference>
<protein>
    <submittedName>
        <fullName evidence="1">Uncharacterized protein</fullName>
    </submittedName>
</protein>
<evidence type="ECO:0000313" key="1">
    <source>
        <dbReference type="EMBL" id="VTJ89682.1"/>
    </source>
</evidence>
<gene>
    <name evidence="1" type="ORF">MONAX_5E026868</name>
</gene>
<keyword evidence="2" id="KW-1185">Reference proteome</keyword>
<evidence type="ECO:0000313" key="2">
    <source>
        <dbReference type="Proteomes" id="UP000335636"/>
    </source>
</evidence>
<dbReference type="AlphaFoldDB" id="A0A5E4D930"/>
<name>A0A5E4D930_MARMO</name>
<accession>A0A5E4D930</accession>
<reference evidence="1" key="1">
    <citation type="submission" date="2019-04" db="EMBL/GenBank/DDBJ databases">
        <authorList>
            <person name="Alioto T."/>
            <person name="Alioto T."/>
        </authorList>
    </citation>
    <scope>NUCLEOTIDE SEQUENCE [LARGE SCALE GENOMIC DNA]</scope>
</reference>
<comment type="caution">
    <text evidence="1">The sequence shown here is derived from an EMBL/GenBank/DDBJ whole genome shotgun (WGS) entry which is preliminary data.</text>
</comment>
<proteinExistence type="predicted"/>
<sequence length="115" mass="12153">PKFVELGAENPQRICLPSGSHAPCSGCKRPQLSAPVGAVAWSLRHESHATPDFLGLAIALMGELRGALTGELDRTFKVSLLCGDRWLGDYTPVVLVTKNLSPPPVTSVLCHGGIP</sequence>